<dbReference type="AlphaFoldDB" id="A9VDE4"/>
<dbReference type="GO" id="GO:2000786">
    <property type="term" value="P:positive regulation of autophagosome assembly"/>
    <property type="evidence" value="ECO:0000318"/>
    <property type="project" value="GO_Central"/>
</dbReference>
<dbReference type="GO" id="GO:0031201">
    <property type="term" value="C:SNARE complex"/>
    <property type="evidence" value="ECO:0000318"/>
    <property type="project" value="GO_Central"/>
</dbReference>
<dbReference type="Gene3D" id="3.30.1520.10">
    <property type="entry name" value="Phox-like domain"/>
    <property type="match status" value="1"/>
</dbReference>
<dbReference type="OMA" id="LQKSGHY"/>
<dbReference type="SUPFAM" id="SSF64268">
    <property type="entry name" value="PX domain"/>
    <property type="match status" value="1"/>
</dbReference>
<dbReference type="InterPro" id="IPR001683">
    <property type="entry name" value="PX_dom"/>
</dbReference>
<dbReference type="Gene3D" id="1.20.1270.60">
    <property type="entry name" value="Arfaptin homology (AH) domain/BAR domain"/>
    <property type="match status" value="1"/>
</dbReference>
<dbReference type="GO" id="GO:0015031">
    <property type="term" value="P:protein transport"/>
    <property type="evidence" value="ECO:0000318"/>
    <property type="project" value="GO_Central"/>
</dbReference>
<feature type="domain" description="PX" evidence="1">
    <location>
        <begin position="16"/>
        <end position="143"/>
    </location>
</feature>
<dbReference type="FunCoup" id="A9VDE4">
    <property type="interactions" value="584"/>
</dbReference>
<dbReference type="RefSeq" id="XP_001750730.1">
    <property type="nucleotide sequence ID" value="XM_001750678.1"/>
</dbReference>
<reference evidence="2 3" key="1">
    <citation type="journal article" date="2008" name="Nature">
        <title>The genome of the choanoflagellate Monosiga brevicollis and the origin of metazoans.</title>
        <authorList>
            <consortium name="JGI Sequencing"/>
            <person name="King N."/>
            <person name="Westbrook M.J."/>
            <person name="Young S.L."/>
            <person name="Kuo A."/>
            <person name="Abedin M."/>
            <person name="Chapman J."/>
            <person name="Fairclough S."/>
            <person name="Hellsten U."/>
            <person name="Isogai Y."/>
            <person name="Letunic I."/>
            <person name="Marr M."/>
            <person name="Pincus D."/>
            <person name="Putnam N."/>
            <person name="Rokas A."/>
            <person name="Wright K.J."/>
            <person name="Zuzow R."/>
            <person name="Dirks W."/>
            <person name="Good M."/>
            <person name="Goodstein D."/>
            <person name="Lemons D."/>
            <person name="Li W."/>
            <person name="Lyons J.B."/>
            <person name="Morris A."/>
            <person name="Nichols S."/>
            <person name="Richter D.J."/>
            <person name="Salamov A."/>
            <person name="Bork P."/>
            <person name="Lim W.A."/>
            <person name="Manning G."/>
            <person name="Miller W.T."/>
            <person name="McGinnis W."/>
            <person name="Shapiro H."/>
            <person name="Tjian R."/>
            <person name="Grigoriev I.V."/>
            <person name="Rokhsar D."/>
        </authorList>
    </citation>
    <scope>NUCLEOTIDE SEQUENCE [LARGE SCALE GENOMIC DNA]</scope>
    <source>
        <strain evidence="3">MX1 / ATCC 50154</strain>
    </source>
</reference>
<keyword evidence="3" id="KW-1185">Reference proteome</keyword>
<dbReference type="eggNOG" id="KOG2273">
    <property type="taxonomic scope" value="Eukaryota"/>
</dbReference>
<accession>A9VDE4</accession>
<name>A9VDE4_MONBE</name>
<dbReference type="InterPro" id="IPR027267">
    <property type="entry name" value="AH/BAR_dom_sf"/>
</dbReference>
<organism evidence="2 3">
    <name type="scientific">Monosiga brevicollis</name>
    <name type="common">Choanoflagellate</name>
    <dbReference type="NCBI Taxonomy" id="81824"/>
    <lineage>
        <taxon>Eukaryota</taxon>
        <taxon>Choanoflagellata</taxon>
        <taxon>Craspedida</taxon>
        <taxon>Salpingoecidae</taxon>
        <taxon>Monosiga</taxon>
    </lineage>
</organism>
<dbReference type="InterPro" id="IPR034783">
    <property type="entry name" value="SNX4"/>
</dbReference>
<dbReference type="InParanoid" id="A9VDE4"/>
<dbReference type="GO" id="GO:0031901">
    <property type="term" value="C:early endosome membrane"/>
    <property type="evidence" value="ECO:0000318"/>
    <property type="project" value="GO_Central"/>
</dbReference>
<gene>
    <name evidence="2" type="ORF">MONBRDRAFT_34695</name>
</gene>
<evidence type="ECO:0000259" key="1">
    <source>
        <dbReference type="PROSITE" id="PS50195"/>
    </source>
</evidence>
<dbReference type="GO" id="GO:0032266">
    <property type="term" value="F:phosphatidylinositol-3-phosphate binding"/>
    <property type="evidence" value="ECO:0000318"/>
    <property type="project" value="GO_Central"/>
</dbReference>
<dbReference type="GO" id="GO:0005886">
    <property type="term" value="C:plasma membrane"/>
    <property type="evidence" value="ECO:0000318"/>
    <property type="project" value="GO_Central"/>
</dbReference>
<dbReference type="SMART" id="SM00312">
    <property type="entry name" value="PX"/>
    <property type="match status" value="1"/>
</dbReference>
<dbReference type="CDD" id="cd07622">
    <property type="entry name" value="BAR_SNX4"/>
    <property type="match status" value="1"/>
</dbReference>
<dbReference type="STRING" id="81824.A9VDE4"/>
<sequence length="410" mass="46092">MPAPLLLSKPLTLPHCTCKLSSPVPLDTFAPVGEYMVYVIKVEADPDNAAGLAPNSHSVERRYNEFLLLHKYLASHYPHVPLPPLPEKRLNFKLTTLSNDIGEESFVNKRRIALCDFLMRTLEHPILSADQGFHRFVTVMLDWSQDLTDAEGNPLQASSLNPAKSLSAVFAGDTGHRQFRDLHNYADVLQEHLVGLLAVHGRLAQNTQRLTVAFEELGMAFDDWSRIEVTLAEDLAEICRLFDRQAERLINGLRDEERFADCVKVFSGYGDSLRAVVSHQQVLHGKVAKAEQAKLNKQQQLEALDTTSDSGISGFFSRLTGPSTPEAREELRTKLTAELQALTTEASEQERCNNEFVQAALGEVDRFQKFKQRELILMFLSFAKVQQAYAQAHVRLWTKVQTVLTAMHAQ</sequence>
<dbReference type="Proteomes" id="UP000001357">
    <property type="component" value="Unassembled WGS sequence"/>
</dbReference>
<evidence type="ECO:0000313" key="2">
    <source>
        <dbReference type="EMBL" id="EDQ84435.1"/>
    </source>
</evidence>
<dbReference type="InterPro" id="IPR037430">
    <property type="entry name" value="SNX4_BAR"/>
</dbReference>
<dbReference type="EMBL" id="CH991587">
    <property type="protein sequence ID" value="EDQ84435.1"/>
    <property type="molecule type" value="Genomic_DNA"/>
</dbReference>
<dbReference type="GeneID" id="5895985"/>
<dbReference type="KEGG" id="mbr:MONBRDRAFT_34695"/>
<dbReference type="InterPro" id="IPR036871">
    <property type="entry name" value="PX_dom_sf"/>
</dbReference>
<evidence type="ECO:0000313" key="3">
    <source>
        <dbReference type="Proteomes" id="UP000001357"/>
    </source>
</evidence>
<dbReference type="Pfam" id="PF00787">
    <property type="entry name" value="PX"/>
    <property type="match status" value="1"/>
</dbReference>
<dbReference type="PANTHER" id="PTHR46596:SF1">
    <property type="entry name" value="SORTING NEXIN-4"/>
    <property type="match status" value="1"/>
</dbReference>
<protein>
    <recommendedName>
        <fullName evidence="1">PX domain-containing protein</fullName>
    </recommendedName>
</protein>
<proteinExistence type="predicted"/>
<dbReference type="PANTHER" id="PTHR46596">
    <property type="entry name" value="SORTING NEXIN-4"/>
    <property type="match status" value="1"/>
</dbReference>
<dbReference type="PROSITE" id="PS50195">
    <property type="entry name" value="PX"/>
    <property type="match status" value="1"/>
</dbReference>